<dbReference type="WBParaSite" id="PEQ_0000922901-mRNA-1">
    <property type="protein sequence ID" value="PEQ_0000922901-mRNA-1"/>
    <property type="gene ID" value="PEQ_0000922901"/>
</dbReference>
<feature type="region of interest" description="Disordered" evidence="1">
    <location>
        <begin position="1"/>
        <end position="70"/>
    </location>
</feature>
<keyword evidence="2" id="KW-1185">Reference proteome</keyword>
<evidence type="ECO:0000313" key="2">
    <source>
        <dbReference type="Proteomes" id="UP000887564"/>
    </source>
</evidence>
<reference evidence="3" key="1">
    <citation type="submission" date="2022-11" db="UniProtKB">
        <authorList>
            <consortium name="WormBaseParasite"/>
        </authorList>
    </citation>
    <scope>IDENTIFICATION</scope>
</reference>
<evidence type="ECO:0000313" key="3">
    <source>
        <dbReference type="WBParaSite" id="PEQ_0000922901-mRNA-1"/>
    </source>
</evidence>
<evidence type="ECO:0000256" key="1">
    <source>
        <dbReference type="SAM" id="MobiDB-lite"/>
    </source>
</evidence>
<proteinExistence type="predicted"/>
<organism evidence="2 3">
    <name type="scientific">Parascaris equorum</name>
    <name type="common">Equine roundworm</name>
    <dbReference type="NCBI Taxonomy" id="6256"/>
    <lineage>
        <taxon>Eukaryota</taxon>
        <taxon>Metazoa</taxon>
        <taxon>Ecdysozoa</taxon>
        <taxon>Nematoda</taxon>
        <taxon>Chromadorea</taxon>
        <taxon>Rhabditida</taxon>
        <taxon>Spirurina</taxon>
        <taxon>Ascaridomorpha</taxon>
        <taxon>Ascaridoidea</taxon>
        <taxon>Ascarididae</taxon>
        <taxon>Parascaris</taxon>
    </lineage>
</organism>
<accession>A0A914RWJ0</accession>
<feature type="compositionally biased region" description="Basic and acidic residues" evidence="1">
    <location>
        <begin position="44"/>
        <end position="70"/>
    </location>
</feature>
<protein>
    <submittedName>
        <fullName evidence="3">Uncharacterized protein</fullName>
    </submittedName>
</protein>
<sequence>MSKQAKKLAVQREQLSETSLREGREANFDYKRQQESNLGMTTSTDEKVKDDGTFKKQPADKREKAKTQDE</sequence>
<feature type="compositionally biased region" description="Basic and acidic residues" evidence="1">
    <location>
        <begin position="19"/>
        <end position="34"/>
    </location>
</feature>
<name>A0A914RWJ0_PAREQ</name>
<dbReference type="AlphaFoldDB" id="A0A914RWJ0"/>
<dbReference type="Proteomes" id="UP000887564">
    <property type="component" value="Unplaced"/>
</dbReference>